<organism evidence="2 3">
    <name type="scientific">Haemaphysalis longicornis</name>
    <name type="common">Bush tick</name>
    <dbReference type="NCBI Taxonomy" id="44386"/>
    <lineage>
        <taxon>Eukaryota</taxon>
        <taxon>Metazoa</taxon>
        <taxon>Ecdysozoa</taxon>
        <taxon>Arthropoda</taxon>
        <taxon>Chelicerata</taxon>
        <taxon>Arachnida</taxon>
        <taxon>Acari</taxon>
        <taxon>Parasitiformes</taxon>
        <taxon>Ixodida</taxon>
        <taxon>Ixodoidea</taxon>
        <taxon>Ixodidae</taxon>
        <taxon>Haemaphysalinae</taxon>
        <taxon>Haemaphysalis</taxon>
    </lineage>
</organism>
<proteinExistence type="predicted"/>
<dbReference type="GO" id="GO:0003676">
    <property type="term" value="F:nucleic acid binding"/>
    <property type="evidence" value="ECO:0007669"/>
    <property type="project" value="InterPro"/>
</dbReference>
<dbReference type="InterPro" id="IPR036397">
    <property type="entry name" value="RNaseH_sf"/>
</dbReference>
<dbReference type="VEuPathDB" id="VectorBase:HLOH_055778"/>
<evidence type="ECO:0008006" key="4">
    <source>
        <dbReference type="Google" id="ProtNLM"/>
    </source>
</evidence>
<feature type="region of interest" description="Disordered" evidence="1">
    <location>
        <begin position="1"/>
        <end position="21"/>
    </location>
</feature>
<dbReference type="AlphaFoldDB" id="A0A9J6G4M0"/>
<dbReference type="OMA" id="QTTHFRI"/>
<feature type="region of interest" description="Disordered" evidence="1">
    <location>
        <begin position="378"/>
        <end position="412"/>
    </location>
</feature>
<sequence>MHPTPHAQLLPHQVSPTGPSTTQNFPPPKIYLFAHNTPIPQTTHFRILVLHITSTRSPHIALTHIKQYVVQTSHLLRRVAIRQHGVGGTDRIRLLESFLISRLTYHLPFAPLTQTQHAQLNGLIRKAYCHTLLLPPHASTTCLTAMGLHNTTEELIEAQRSSQILRLSRFYPGHHILASLNINPIQTPSLALLIPPHIRRLLLIKTLPRNMNPLYHAGRHMARAKRHSISHQPSPITIYVDAAQYPNNQAHATSMHGPPHPTTMSVLTPYTVAEEVAIALVIVQQPQPTTILSDSQHALSNYLNGRISPQALPITLRHPLQDPVELLLTPAHTGLGGNEAVHSHARELNTRAPASFAPNHSIPIPLYTYFDITLHHRLNRRTPPPPPQLPITRGGPHGAHHPSARVPSLHDPTALPPPPVYLTSLPALWCTGHAL</sequence>
<dbReference type="Gene3D" id="3.30.420.10">
    <property type="entry name" value="Ribonuclease H-like superfamily/Ribonuclease H"/>
    <property type="match status" value="1"/>
</dbReference>
<dbReference type="SUPFAM" id="SSF53098">
    <property type="entry name" value="Ribonuclease H-like"/>
    <property type="match status" value="1"/>
</dbReference>
<comment type="caution">
    <text evidence="2">The sequence shown here is derived from an EMBL/GenBank/DDBJ whole genome shotgun (WGS) entry which is preliminary data.</text>
</comment>
<reference evidence="2 3" key="1">
    <citation type="journal article" date="2020" name="Cell">
        <title>Large-Scale Comparative Analyses of Tick Genomes Elucidate Their Genetic Diversity and Vector Capacities.</title>
        <authorList>
            <consortium name="Tick Genome and Microbiome Consortium (TIGMIC)"/>
            <person name="Jia N."/>
            <person name="Wang J."/>
            <person name="Shi W."/>
            <person name="Du L."/>
            <person name="Sun Y."/>
            <person name="Zhan W."/>
            <person name="Jiang J.F."/>
            <person name="Wang Q."/>
            <person name="Zhang B."/>
            <person name="Ji P."/>
            <person name="Bell-Sakyi L."/>
            <person name="Cui X.M."/>
            <person name="Yuan T.T."/>
            <person name="Jiang B.G."/>
            <person name="Yang W.F."/>
            <person name="Lam T.T."/>
            <person name="Chang Q.C."/>
            <person name="Ding S.J."/>
            <person name="Wang X.J."/>
            <person name="Zhu J.G."/>
            <person name="Ruan X.D."/>
            <person name="Zhao L."/>
            <person name="Wei J.T."/>
            <person name="Ye R.Z."/>
            <person name="Que T.C."/>
            <person name="Du C.H."/>
            <person name="Zhou Y.H."/>
            <person name="Cheng J.X."/>
            <person name="Dai P.F."/>
            <person name="Guo W.B."/>
            <person name="Han X.H."/>
            <person name="Huang E.J."/>
            <person name="Li L.F."/>
            <person name="Wei W."/>
            <person name="Gao Y.C."/>
            <person name="Liu J.Z."/>
            <person name="Shao H.Z."/>
            <person name="Wang X."/>
            <person name="Wang C.C."/>
            <person name="Yang T.C."/>
            <person name="Huo Q.B."/>
            <person name="Li W."/>
            <person name="Chen H.Y."/>
            <person name="Chen S.E."/>
            <person name="Zhou L.G."/>
            <person name="Ni X.B."/>
            <person name="Tian J.H."/>
            <person name="Sheng Y."/>
            <person name="Liu T."/>
            <person name="Pan Y.S."/>
            <person name="Xia L.Y."/>
            <person name="Li J."/>
            <person name="Zhao F."/>
            <person name="Cao W.C."/>
        </authorList>
    </citation>
    <scope>NUCLEOTIDE SEQUENCE [LARGE SCALE GENOMIC DNA]</scope>
    <source>
        <strain evidence="2">HaeL-2018</strain>
    </source>
</reference>
<accession>A0A9J6G4M0</accession>
<evidence type="ECO:0000313" key="3">
    <source>
        <dbReference type="Proteomes" id="UP000821853"/>
    </source>
</evidence>
<dbReference type="InterPro" id="IPR012337">
    <property type="entry name" value="RNaseH-like_sf"/>
</dbReference>
<keyword evidence="3" id="KW-1185">Reference proteome</keyword>
<dbReference type="EMBL" id="JABSTR010000005">
    <property type="protein sequence ID" value="KAH9369396.1"/>
    <property type="molecule type" value="Genomic_DNA"/>
</dbReference>
<gene>
    <name evidence="2" type="ORF">HPB48_007174</name>
</gene>
<evidence type="ECO:0000313" key="2">
    <source>
        <dbReference type="EMBL" id="KAH9369396.1"/>
    </source>
</evidence>
<dbReference type="Proteomes" id="UP000821853">
    <property type="component" value="Chromosome 3"/>
</dbReference>
<evidence type="ECO:0000256" key="1">
    <source>
        <dbReference type="SAM" id="MobiDB-lite"/>
    </source>
</evidence>
<name>A0A9J6G4M0_HAELO</name>
<protein>
    <recommendedName>
        <fullName evidence="4">Tick transposon</fullName>
    </recommendedName>
</protein>